<comment type="caution">
    <text evidence="1">The sequence shown here is derived from an EMBL/GenBank/DDBJ whole genome shotgun (WGS) entry which is preliminary data.</text>
</comment>
<gene>
    <name evidence="1" type="ORF">C3920_10560</name>
</gene>
<name>A0ABX5P306_9PROT</name>
<dbReference type="EMBL" id="PRCW01000082">
    <property type="protein sequence ID" value="PYD47322.1"/>
    <property type="molecule type" value="Genomic_DNA"/>
</dbReference>
<evidence type="ECO:0000313" key="2">
    <source>
        <dbReference type="Proteomes" id="UP000248116"/>
    </source>
</evidence>
<protein>
    <submittedName>
        <fullName evidence="1">Uncharacterized protein</fullName>
    </submittedName>
</protein>
<reference evidence="1 2" key="1">
    <citation type="submission" date="2018-02" db="EMBL/GenBank/DDBJ databases">
        <authorList>
            <person name="Skraban J."/>
            <person name="Trcek J."/>
        </authorList>
    </citation>
    <scope>NUCLEOTIDE SEQUENCE [LARGE SCALE GENOMIC DNA]</scope>
    <source>
        <strain evidence="1 2">AV446</strain>
    </source>
</reference>
<dbReference type="Proteomes" id="UP000248116">
    <property type="component" value="Unassembled WGS sequence"/>
</dbReference>
<evidence type="ECO:0000313" key="1">
    <source>
        <dbReference type="EMBL" id="PYD47322.1"/>
    </source>
</evidence>
<proteinExistence type="predicted"/>
<accession>A0ABX5P306</accession>
<organism evidence="1 2">
    <name type="scientific">Novacetimonas pomaceti</name>
    <dbReference type="NCBI Taxonomy" id="2021998"/>
    <lineage>
        <taxon>Bacteria</taxon>
        <taxon>Pseudomonadati</taxon>
        <taxon>Pseudomonadota</taxon>
        <taxon>Alphaproteobacteria</taxon>
        <taxon>Acetobacterales</taxon>
        <taxon>Acetobacteraceae</taxon>
        <taxon>Novacetimonas</taxon>
    </lineage>
</organism>
<sequence length="79" mass="8665">MQKASKDTAFLDKGGTQKLLPFINALFSGTLRNRPIVWSVPVSQRQPNIHQVGGSWITFPNPPCPSCPGRNAIPGRRLP</sequence>
<keyword evidence="2" id="KW-1185">Reference proteome</keyword>